<dbReference type="Proteomes" id="UP000037405">
    <property type="component" value="Unassembled WGS sequence"/>
</dbReference>
<dbReference type="OrthoDB" id="2649540at2"/>
<sequence length="215" mass="23616">MGTELLLYLGGLALLDTLSPTIIGVTLYLLLGNQPRTASRLFVYLSTVAILYVVLGIVMMLGFTSILDAFSSLTEHVIVSRTLFAIGVILFIASFFIPTNKKRTIPLPKTESLLSITIIGLTTFLIEAGTAFPYFAAIGLMTSEGVPLYLWLPTLIIYTFIMVLPAILIFIGYRLMGKWLEGPLEKLRLKLAEHSNSALSWVMCIVGVVLILNTI</sequence>
<feature type="transmembrane region" description="Helical" evidence="1">
    <location>
        <begin position="42"/>
        <end position="66"/>
    </location>
</feature>
<keyword evidence="3" id="KW-1185">Reference proteome</keyword>
<comment type="caution">
    <text evidence="2">The sequence shown here is derived from an EMBL/GenBank/DDBJ whole genome shotgun (WGS) entry which is preliminary data.</text>
</comment>
<keyword evidence="1" id="KW-1133">Transmembrane helix</keyword>
<evidence type="ECO:0000256" key="1">
    <source>
        <dbReference type="SAM" id="Phobius"/>
    </source>
</evidence>
<protein>
    <recommendedName>
        <fullName evidence="4">Sap, sulfolipid-1-addressing protein</fullName>
    </recommendedName>
</protein>
<name>A0A0M0G5T5_9BACI</name>
<dbReference type="RefSeq" id="WP_053428395.1">
    <property type="nucleotide sequence ID" value="NZ_LGUE01000004.1"/>
</dbReference>
<feature type="transmembrane region" description="Helical" evidence="1">
    <location>
        <begin position="78"/>
        <end position="100"/>
    </location>
</feature>
<reference evidence="3" key="1">
    <citation type="submission" date="2015-07" db="EMBL/GenBank/DDBJ databases">
        <title>Fjat-14235 jcm11544.</title>
        <authorList>
            <person name="Liu B."/>
            <person name="Wang J."/>
            <person name="Zhu Y."/>
            <person name="Liu G."/>
            <person name="Chen Q."/>
            <person name="Chen Z."/>
            <person name="Lan J."/>
            <person name="Che J."/>
            <person name="Ge C."/>
            <person name="Shi H."/>
            <person name="Pan Z."/>
            <person name="Liu X."/>
        </authorList>
    </citation>
    <scope>NUCLEOTIDE SEQUENCE [LARGE SCALE GENOMIC DNA]</scope>
    <source>
        <strain evidence="3">JCM 11544</strain>
    </source>
</reference>
<dbReference type="InterPro" id="IPR021315">
    <property type="entry name" value="Gap/Sap"/>
</dbReference>
<dbReference type="PATRIC" id="fig|189381.12.peg.2498"/>
<evidence type="ECO:0008006" key="4">
    <source>
        <dbReference type="Google" id="ProtNLM"/>
    </source>
</evidence>
<evidence type="ECO:0000313" key="3">
    <source>
        <dbReference type="Proteomes" id="UP000037405"/>
    </source>
</evidence>
<proteinExistence type="predicted"/>
<organism evidence="2 3">
    <name type="scientific">Rossellomorea marisflavi</name>
    <dbReference type="NCBI Taxonomy" id="189381"/>
    <lineage>
        <taxon>Bacteria</taxon>
        <taxon>Bacillati</taxon>
        <taxon>Bacillota</taxon>
        <taxon>Bacilli</taxon>
        <taxon>Bacillales</taxon>
        <taxon>Bacillaceae</taxon>
        <taxon>Rossellomorea</taxon>
    </lineage>
</organism>
<evidence type="ECO:0000313" key="2">
    <source>
        <dbReference type="EMBL" id="KON84796.1"/>
    </source>
</evidence>
<dbReference type="STRING" id="189381.GCA_900166615_01429"/>
<feature type="transmembrane region" description="Helical" evidence="1">
    <location>
        <begin position="148"/>
        <end position="173"/>
    </location>
</feature>
<feature type="transmembrane region" description="Helical" evidence="1">
    <location>
        <begin position="6"/>
        <end position="30"/>
    </location>
</feature>
<dbReference type="AlphaFoldDB" id="A0A0M0G5T5"/>
<keyword evidence="1" id="KW-0812">Transmembrane</keyword>
<keyword evidence="1" id="KW-0472">Membrane</keyword>
<accession>A0A0M0G5T5</accession>
<gene>
    <name evidence="2" type="ORF">AF331_12325</name>
</gene>
<feature type="transmembrane region" description="Helical" evidence="1">
    <location>
        <begin position="112"/>
        <end position="136"/>
    </location>
</feature>
<dbReference type="Pfam" id="PF11139">
    <property type="entry name" value="SfLAP"/>
    <property type="match status" value="1"/>
</dbReference>
<dbReference type="EMBL" id="LGUE01000004">
    <property type="protein sequence ID" value="KON84796.1"/>
    <property type="molecule type" value="Genomic_DNA"/>
</dbReference>